<dbReference type="CDD" id="cd06257">
    <property type="entry name" value="DnaJ"/>
    <property type="match status" value="1"/>
</dbReference>
<dbReference type="SUPFAM" id="SSF46565">
    <property type="entry name" value="Chaperone J-domain"/>
    <property type="match status" value="1"/>
</dbReference>
<accession>A0A7S4N8R5</accession>
<name>A0A7S4N8R5_9STRA</name>
<dbReference type="PRINTS" id="PR00625">
    <property type="entry name" value="JDOMAIN"/>
</dbReference>
<dbReference type="PANTHER" id="PTHR43096">
    <property type="entry name" value="DNAJ HOMOLOG 1, MITOCHONDRIAL-RELATED"/>
    <property type="match status" value="1"/>
</dbReference>
<sequence>MGSKVRAVSLAITIVALCSDRVDTFSLSTTRRCRRSSVALRERSTADPSLQPIYEGLSRYRNVRKETETLYDVLRCSSDATREELRRSYIDLARETHPDALIAFNGAYDGVGAERGFSTEAVGASSSFEEVAHAWKVLSDDTERMRYDKRLQAKRLTTVFEALVSWAGDLVESFIPPPVNTLTSEQSQDGSRYVENWEVNDFNEEHYLGSEQNHHDQRHVEKWDANEFVEESYVESDQIYHDQRRDEPWEANEFNQEYQVESDQHYHDERYAETWRANQVNEEYFVESEQNYNDQGRVDSWEVANSESDEPPSDNKWKWKFW</sequence>
<feature type="domain" description="J" evidence="2">
    <location>
        <begin position="69"/>
        <end position="151"/>
    </location>
</feature>
<dbReference type="SMART" id="SM00271">
    <property type="entry name" value="DnaJ"/>
    <property type="match status" value="1"/>
</dbReference>
<dbReference type="GO" id="GO:0051082">
    <property type="term" value="F:unfolded protein binding"/>
    <property type="evidence" value="ECO:0007669"/>
    <property type="project" value="TreeGrafter"/>
</dbReference>
<dbReference type="Gene3D" id="1.10.287.110">
    <property type="entry name" value="DnaJ domain"/>
    <property type="match status" value="1"/>
</dbReference>
<organism evidence="3">
    <name type="scientific">Odontella aurita</name>
    <dbReference type="NCBI Taxonomy" id="265563"/>
    <lineage>
        <taxon>Eukaryota</taxon>
        <taxon>Sar</taxon>
        <taxon>Stramenopiles</taxon>
        <taxon>Ochrophyta</taxon>
        <taxon>Bacillariophyta</taxon>
        <taxon>Mediophyceae</taxon>
        <taxon>Biddulphiophycidae</taxon>
        <taxon>Eupodiscales</taxon>
        <taxon>Odontellaceae</taxon>
        <taxon>Odontella</taxon>
    </lineage>
</organism>
<dbReference type="PANTHER" id="PTHR43096:SF10">
    <property type="entry name" value="CHAPERONE PROTEIN DNAJ A6, CHLOROPLASTIC"/>
    <property type="match status" value="1"/>
</dbReference>
<protein>
    <recommendedName>
        <fullName evidence="2">J domain-containing protein</fullName>
    </recommendedName>
</protein>
<feature type="region of interest" description="Disordered" evidence="1">
    <location>
        <begin position="290"/>
        <end position="316"/>
    </location>
</feature>
<dbReference type="GO" id="GO:0005737">
    <property type="term" value="C:cytoplasm"/>
    <property type="evidence" value="ECO:0007669"/>
    <property type="project" value="TreeGrafter"/>
</dbReference>
<evidence type="ECO:0000256" key="1">
    <source>
        <dbReference type="SAM" id="MobiDB-lite"/>
    </source>
</evidence>
<dbReference type="EMBL" id="HBKQ01048254">
    <property type="protein sequence ID" value="CAE2273182.1"/>
    <property type="molecule type" value="Transcribed_RNA"/>
</dbReference>
<reference evidence="3" key="1">
    <citation type="submission" date="2021-01" db="EMBL/GenBank/DDBJ databases">
        <authorList>
            <person name="Corre E."/>
            <person name="Pelletier E."/>
            <person name="Niang G."/>
            <person name="Scheremetjew M."/>
            <person name="Finn R."/>
            <person name="Kale V."/>
            <person name="Holt S."/>
            <person name="Cochrane G."/>
            <person name="Meng A."/>
            <person name="Brown T."/>
            <person name="Cohen L."/>
        </authorList>
    </citation>
    <scope>NUCLEOTIDE SEQUENCE</scope>
    <source>
        <strain evidence="3">Isolate 1302-5</strain>
    </source>
</reference>
<gene>
    <name evidence="3" type="ORF">OAUR00152_LOCUS33307</name>
</gene>
<evidence type="ECO:0000259" key="2">
    <source>
        <dbReference type="PROSITE" id="PS50076"/>
    </source>
</evidence>
<dbReference type="InterPro" id="IPR036869">
    <property type="entry name" value="J_dom_sf"/>
</dbReference>
<dbReference type="PROSITE" id="PS50076">
    <property type="entry name" value="DNAJ_2"/>
    <property type="match status" value="1"/>
</dbReference>
<dbReference type="InterPro" id="IPR001623">
    <property type="entry name" value="DnaJ_domain"/>
</dbReference>
<evidence type="ECO:0000313" key="3">
    <source>
        <dbReference type="EMBL" id="CAE2273182.1"/>
    </source>
</evidence>
<dbReference type="GO" id="GO:0042026">
    <property type="term" value="P:protein refolding"/>
    <property type="evidence" value="ECO:0007669"/>
    <property type="project" value="TreeGrafter"/>
</dbReference>
<dbReference type="AlphaFoldDB" id="A0A7S4N8R5"/>
<proteinExistence type="predicted"/>
<dbReference type="Pfam" id="PF00226">
    <property type="entry name" value="DnaJ"/>
    <property type="match status" value="1"/>
</dbReference>